<evidence type="ECO:0000313" key="8">
    <source>
        <dbReference type="EMBL" id="MBC5763693.1"/>
    </source>
</evidence>
<feature type="transmembrane region" description="Helical" evidence="6">
    <location>
        <begin position="38"/>
        <end position="55"/>
    </location>
</feature>
<dbReference type="InterPro" id="IPR051791">
    <property type="entry name" value="Pra-immunoreactive"/>
</dbReference>
<evidence type="ECO:0000256" key="2">
    <source>
        <dbReference type="ARBA" id="ARBA00022475"/>
    </source>
</evidence>
<dbReference type="EMBL" id="JACORU010000001">
    <property type="protein sequence ID" value="MBC5763693.1"/>
    <property type="molecule type" value="Genomic_DNA"/>
</dbReference>
<comment type="subcellular location">
    <subcellularLocation>
        <location evidence="1">Cell membrane</location>
        <topology evidence="1">Multi-pass membrane protein</topology>
    </subcellularLocation>
</comment>
<keyword evidence="9" id="KW-1185">Reference proteome</keyword>
<evidence type="ECO:0000256" key="4">
    <source>
        <dbReference type="ARBA" id="ARBA00022989"/>
    </source>
</evidence>
<dbReference type="Pfam" id="PF06271">
    <property type="entry name" value="RDD"/>
    <property type="match status" value="1"/>
</dbReference>
<dbReference type="Proteomes" id="UP000596827">
    <property type="component" value="Unassembled WGS sequence"/>
</dbReference>
<feature type="transmembrane region" description="Helical" evidence="6">
    <location>
        <begin position="75"/>
        <end position="94"/>
    </location>
</feature>
<dbReference type="InterPro" id="IPR010432">
    <property type="entry name" value="RDD"/>
</dbReference>
<keyword evidence="2" id="KW-1003">Cell membrane</keyword>
<keyword evidence="5 6" id="KW-0472">Membrane</keyword>
<evidence type="ECO:0000259" key="7">
    <source>
        <dbReference type="Pfam" id="PF06271"/>
    </source>
</evidence>
<reference evidence="8" key="1">
    <citation type="submission" date="2020-08" db="EMBL/GenBank/DDBJ databases">
        <title>Ramlibacter sp. GTP1 16S ribosomal RNA gene genome sequencing and assembly.</title>
        <authorList>
            <person name="Kang M."/>
        </authorList>
    </citation>
    <scope>NUCLEOTIDE SEQUENCE</scope>
    <source>
        <strain evidence="8">GTP1</strain>
    </source>
</reference>
<gene>
    <name evidence="8" type="ORF">H8R02_04480</name>
</gene>
<name>A0A923M6A3_9BURK</name>
<evidence type="ECO:0000256" key="3">
    <source>
        <dbReference type="ARBA" id="ARBA00022692"/>
    </source>
</evidence>
<accession>A0A923M6A3</accession>
<evidence type="ECO:0000256" key="6">
    <source>
        <dbReference type="SAM" id="Phobius"/>
    </source>
</evidence>
<evidence type="ECO:0000256" key="5">
    <source>
        <dbReference type="ARBA" id="ARBA00023136"/>
    </source>
</evidence>
<dbReference type="GO" id="GO:0005886">
    <property type="term" value="C:plasma membrane"/>
    <property type="evidence" value="ECO:0007669"/>
    <property type="project" value="UniProtKB-SubCell"/>
</dbReference>
<proteinExistence type="predicted"/>
<evidence type="ECO:0000256" key="1">
    <source>
        <dbReference type="ARBA" id="ARBA00004651"/>
    </source>
</evidence>
<protein>
    <submittedName>
        <fullName evidence="8">RDD family protein</fullName>
    </submittedName>
</protein>
<dbReference type="AlphaFoldDB" id="A0A923M6A3"/>
<dbReference type="RefSeq" id="WP_187080129.1">
    <property type="nucleotide sequence ID" value="NZ_JACORU010000001.1"/>
</dbReference>
<sequence length="171" mass="18323">MGEAGTPADARYAPPRSHVDDIAAPEEAGGLATRMQRFWAAMLDLGIGLGLMAVASAVTPWNPWSAEGGWWTPQWLNIGLSFLLFSVVHGVPLARRGQTVGKMVLGIRIVRIDGSRASLGRLLGLRYGIGTLATVIPAIGQPYALVDALLIFRKSRRCLHDVIADTVVLKA</sequence>
<keyword evidence="3 6" id="KW-0812">Transmembrane</keyword>
<feature type="domain" description="RDD" evidence="7">
    <location>
        <begin position="32"/>
        <end position="164"/>
    </location>
</feature>
<organism evidence="8 9">
    <name type="scientific">Ramlibacter albus</name>
    <dbReference type="NCBI Taxonomy" id="2079448"/>
    <lineage>
        <taxon>Bacteria</taxon>
        <taxon>Pseudomonadati</taxon>
        <taxon>Pseudomonadota</taxon>
        <taxon>Betaproteobacteria</taxon>
        <taxon>Burkholderiales</taxon>
        <taxon>Comamonadaceae</taxon>
        <taxon>Ramlibacter</taxon>
    </lineage>
</organism>
<evidence type="ECO:0000313" key="9">
    <source>
        <dbReference type="Proteomes" id="UP000596827"/>
    </source>
</evidence>
<keyword evidence="4 6" id="KW-1133">Transmembrane helix</keyword>
<dbReference type="PANTHER" id="PTHR36115">
    <property type="entry name" value="PROLINE-RICH ANTIGEN HOMOLOG-RELATED"/>
    <property type="match status" value="1"/>
</dbReference>
<comment type="caution">
    <text evidence="8">The sequence shown here is derived from an EMBL/GenBank/DDBJ whole genome shotgun (WGS) entry which is preliminary data.</text>
</comment>